<name>A0ABV3LX54_9ACTN</name>
<dbReference type="InterPro" id="IPR013094">
    <property type="entry name" value="AB_hydrolase_3"/>
</dbReference>
<dbReference type="InterPro" id="IPR050300">
    <property type="entry name" value="GDXG_lipolytic_enzyme"/>
</dbReference>
<proteinExistence type="predicted"/>
<protein>
    <submittedName>
        <fullName evidence="3">Alpha/beta hydrolase</fullName>
    </submittedName>
</protein>
<gene>
    <name evidence="3" type="ORF">AB0887_19030</name>
</gene>
<dbReference type="Proteomes" id="UP001553843">
    <property type="component" value="Unassembled WGS sequence"/>
</dbReference>
<keyword evidence="1 3" id="KW-0378">Hydrolase</keyword>
<dbReference type="GO" id="GO:0016787">
    <property type="term" value="F:hydrolase activity"/>
    <property type="evidence" value="ECO:0007669"/>
    <property type="project" value="UniProtKB-KW"/>
</dbReference>
<keyword evidence="4" id="KW-1185">Reference proteome</keyword>
<dbReference type="PANTHER" id="PTHR48081">
    <property type="entry name" value="AB HYDROLASE SUPERFAMILY PROTEIN C4A8.06C"/>
    <property type="match status" value="1"/>
</dbReference>
<reference evidence="3 4" key="1">
    <citation type="submission" date="2024-06" db="EMBL/GenBank/DDBJ databases">
        <title>The Natural Products Discovery Center: Release of the First 8490 Sequenced Strains for Exploring Actinobacteria Biosynthetic Diversity.</title>
        <authorList>
            <person name="Kalkreuter E."/>
            <person name="Kautsar S.A."/>
            <person name="Yang D."/>
            <person name="Bader C.D."/>
            <person name="Teijaro C.N."/>
            <person name="Fluegel L."/>
            <person name="Davis C.M."/>
            <person name="Simpson J.R."/>
            <person name="Lauterbach L."/>
            <person name="Steele A.D."/>
            <person name="Gui C."/>
            <person name="Meng S."/>
            <person name="Li G."/>
            <person name="Viehrig K."/>
            <person name="Ye F."/>
            <person name="Su P."/>
            <person name="Kiefer A.F."/>
            <person name="Nichols A."/>
            <person name="Cepeda A.J."/>
            <person name="Yan W."/>
            <person name="Fan B."/>
            <person name="Jiang Y."/>
            <person name="Adhikari A."/>
            <person name="Zheng C.-J."/>
            <person name="Schuster L."/>
            <person name="Cowan T.M."/>
            <person name="Smanski M.J."/>
            <person name="Chevrette M.G."/>
            <person name="De Carvalho L.P.S."/>
            <person name="Shen B."/>
        </authorList>
    </citation>
    <scope>NUCLEOTIDE SEQUENCE [LARGE SCALE GENOMIC DNA]</scope>
    <source>
        <strain evidence="3 4">NPDC047833</strain>
    </source>
</reference>
<sequence length="322" mass="34538">MSETTANSAIRPPEPDFATITTEELLAYRDAENRFRASSAARAILGEPDPGATIDWQQIALPGRDLSVRVYRPSRTGDNEAAARADLPLVVHVHGGGFVGTAVQCDWTNSHLAARLPALVISVEHRLLAPGDPLANAADDGWDVLDHVVRHAAQWGVDPARTAVFGESCGALISALTAIRARETGQELRAQVLVNPVVDVTETMFDYASMAEHAYTPTRALPLLRFFRQLAVPPETDASAVSPLYADDLSGLTPALVVVPTQDAVADHGRRYAERLRAAGTSVRLSEYPGAKHAFLTLPGMEPQAEAAQAEILGFLRTALVE</sequence>
<dbReference type="InterPro" id="IPR029058">
    <property type="entry name" value="AB_hydrolase_fold"/>
</dbReference>
<evidence type="ECO:0000259" key="2">
    <source>
        <dbReference type="Pfam" id="PF07859"/>
    </source>
</evidence>
<dbReference type="PANTHER" id="PTHR48081:SF8">
    <property type="entry name" value="ALPHA_BETA HYDROLASE FOLD-3 DOMAIN-CONTAINING PROTEIN-RELATED"/>
    <property type="match status" value="1"/>
</dbReference>
<accession>A0ABV3LX54</accession>
<dbReference type="SUPFAM" id="SSF53474">
    <property type="entry name" value="alpha/beta-Hydrolases"/>
    <property type="match status" value="1"/>
</dbReference>
<evidence type="ECO:0000313" key="4">
    <source>
        <dbReference type="Proteomes" id="UP001553843"/>
    </source>
</evidence>
<dbReference type="EMBL" id="JBEYRS010000007">
    <property type="protein sequence ID" value="MEW2364019.1"/>
    <property type="molecule type" value="Genomic_DNA"/>
</dbReference>
<dbReference type="RefSeq" id="WP_359780145.1">
    <property type="nucleotide sequence ID" value="NZ_JBEYRR010000007.1"/>
</dbReference>
<evidence type="ECO:0000256" key="1">
    <source>
        <dbReference type="ARBA" id="ARBA00022801"/>
    </source>
</evidence>
<comment type="caution">
    <text evidence="3">The sequence shown here is derived from an EMBL/GenBank/DDBJ whole genome shotgun (WGS) entry which is preliminary data.</text>
</comment>
<evidence type="ECO:0000313" key="3">
    <source>
        <dbReference type="EMBL" id="MEW2364019.1"/>
    </source>
</evidence>
<feature type="domain" description="Alpha/beta hydrolase fold-3" evidence="2">
    <location>
        <begin position="90"/>
        <end position="296"/>
    </location>
</feature>
<organism evidence="3 4">
    <name type="scientific">Streptomyces huasconensis</name>
    <dbReference type="NCBI Taxonomy" id="1854574"/>
    <lineage>
        <taxon>Bacteria</taxon>
        <taxon>Bacillati</taxon>
        <taxon>Actinomycetota</taxon>
        <taxon>Actinomycetes</taxon>
        <taxon>Kitasatosporales</taxon>
        <taxon>Streptomycetaceae</taxon>
        <taxon>Streptomyces</taxon>
    </lineage>
</organism>
<dbReference type="Pfam" id="PF07859">
    <property type="entry name" value="Abhydrolase_3"/>
    <property type="match status" value="1"/>
</dbReference>
<dbReference type="Gene3D" id="3.40.50.1820">
    <property type="entry name" value="alpha/beta hydrolase"/>
    <property type="match status" value="1"/>
</dbReference>